<evidence type="ECO:0000313" key="2">
    <source>
        <dbReference type="Proteomes" id="UP000061348"/>
    </source>
</evidence>
<dbReference type="PATRIC" id="fig|294.194.peg.5304"/>
<evidence type="ECO:0000313" key="1">
    <source>
        <dbReference type="EMBL" id="KWV85540.1"/>
    </source>
</evidence>
<proteinExistence type="predicted"/>
<sequence>MWEPGLPAKAVCQSLHVLLHHRFRRQASSHRGLRRLCVGVFSVETLATPCPIRKFFLVI</sequence>
<accession>A0A109LDI7</accession>
<gene>
    <name evidence="1" type="ORF">PFLmoz3_04785</name>
</gene>
<dbReference type="Proteomes" id="UP000061348">
    <property type="component" value="Unassembled WGS sequence"/>
</dbReference>
<organism evidence="1 2">
    <name type="scientific">Pseudomonas fluorescens</name>
    <dbReference type="NCBI Taxonomy" id="294"/>
    <lineage>
        <taxon>Bacteria</taxon>
        <taxon>Pseudomonadati</taxon>
        <taxon>Pseudomonadota</taxon>
        <taxon>Gammaproteobacteria</taxon>
        <taxon>Pseudomonadales</taxon>
        <taxon>Pseudomonadaceae</taxon>
        <taxon>Pseudomonas</taxon>
    </lineage>
</organism>
<dbReference type="EMBL" id="LCYA01000128">
    <property type="protein sequence ID" value="KWV85540.1"/>
    <property type="molecule type" value="Genomic_DNA"/>
</dbReference>
<reference evidence="1 2" key="1">
    <citation type="submission" date="2015-05" db="EMBL/GenBank/DDBJ databases">
        <title>A genomic and transcriptomic approach to investigate the blue pigment phenotype in Pseudomonas fluorescens.</title>
        <authorList>
            <person name="Andreani N.A."/>
            <person name="Cardazzo B."/>
        </authorList>
    </citation>
    <scope>NUCLEOTIDE SEQUENCE [LARGE SCALE GENOMIC DNA]</scope>
    <source>
        <strain evidence="1 2">Ps_22</strain>
    </source>
</reference>
<dbReference type="AlphaFoldDB" id="A0A109LDI7"/>
<name>A0A109LDI7_PSEFL</name>
<protein>
    <submittedName>
        <fullName evidence="1">Uncharacterized protein</fullName>
    </submittedName>
</protein>
<comment type="caution">
    <text evidence="1">The sequence shown here is derived from an EMBL/GenBank/DDBJ whole genome shotgun (WGS) entry which is preliminary data.</text>
</comment>